<organism evidence="1 2">
    <name type="scientific">Melastoma candidum</name>
    <dbReference type="NCBI Taxonomy" id="119954"/>
    <lineage>
        <taxon>Eukaryota</taxon>
        <taxon>Viridiplantae</taxon>
        <taxon>Streptophyta</taxon>
        <taxon>Embryophyta</taxon>
        <taxon>Tracheophyta</taxon>
        <taxon>Spermatophyta</taxon>
        <taxon>Magnoliopsida</taxon>
        <taxon>eudicotyledons</taxon>
        <taxon>Gunneridae</taxon>
        <taxon>Pentapetalae</taxon>
        <taxon>rosids</taxon>
        <taxon>malvids</taxon>
        <taxon>Myrtales</taxon>
        <taxon>Melastomataceae</taxon>
        <taxon>Melastomatoideae</taxon>
        <taxon>Melastomateae</taxon>
        <taxon>Melastoma</taxon>
    </lineage>
</organism>
<accession>A0ACB9QK70</accession>
<name>A0ACB9QK70_9MYRT</name>
<protein>
    <submittedName>
        <fullName evidence="1">Uncharacterized protein</fullName>
    </submittedName>
</protein>
<evidence type="ECO:0000313" key="1">
    <source>
        <dbReference type="EMBL" id="KAI4367217.1"/>
    </source>
</evidence>
<keyword evidence="2" id="KW-1185">Reference proteome</keyword>
<reference evidence="2" key="1">
    <citation type="journal article" date="2023" name="Front. Plant Sci.">
        <title>Chromosomal-level genome assembly of Melastoma candidum provides insights into trichome evolution.</title>
        <authorList>
            <person name="Zhong Y."/>
            <person name="Wu W."/>
            <person name="Sun C."/>
            <person name="Zou P."/>
            <person name="Liu Y."/>
            <person name="Dai S."/>
            <person name="Zhou R."/>
        </authorList>
    </citation>
    <scope>NUCLEOTIDE SEQUENCE [LARGE SCALE GENOMIC DNA]</scope>
</reference>
<comment type="caution">
    <text evidence="1">The sequence shown here is derived from an EMBL/GenBank/DDBJ whole genome shotgun (WGS) entry which is preliminary data.</text>
</comment>
<sequence length="191" mass="20465">MEKRAFGVVFLLAIASISQTVAQTLLTHGSIPVEKLFLGPLPVTQIRLYFHNVAAGPKATAYRIANSSITNTSPTLFGFLNMIDNLLTASPDPNSPQLGRAQGLYGSADLNAIGFFINFNFYFTSGPYNGSTLNIIGRDAVFSNNRELSVGGGTGHFRLANGIVTARTISGDVATMNAVFEFNITVYQPIP</sequence>
<gene>
    <name evidence="1" type="ORF">MLD38_022980</name>
</gene>
<dbReference type="Proteomes" id="UP001057402">
    <property type="component" value="Chromosome 6"/>
</dbReference>
<proteinExistence type="predicted"/>
<dbReference type="EMBL" id="CM042885">
    <property type="protein sequence ID" value="KAI4367217.1"/>
    <property type="molecule type" value="Genomic_DNA"/>
</dbReference>
<evidence type="ECO:0000313" key="2">
    <source>
        <dbReference type="Proteomes" id="UP001057402"/>
    </source>
</evidence>